<evidence type="ECO:0000313" key="4">
    <source>
        <dbReference type="Proteomes" id="UP000645217"/>
    </source>
</evidence>
<name>A0A917VLG4_9ACTN</name>
<sequence length="85" mass="9480">MRVKVRFRYDPATGQVEFFQVDDVSTGPREAGHDETHDRVSAEIAGVVERDARIDEVPPGTAPAPIRRTHATGEAEHERDRSRDG</sequence>
<accession>A0A917VLG4</accession>
<comment type="caution">
    <text evidence="3">The sequence shown here is derived from an EMBL/GenBank/DDBJ whole genome shotgun (WGS) entry which is preliminary data.</text>
</comment>
<feature type="domain" description="FtsH ternary system" evidence="2">
    <location>
        <begin position="1"/>
        <end position="81"/>
    </location>
</feature>
<feature type="compositionally biased region" description="Basic and acidic residues" evidence="1">
    <location>
        <begin position="71"/>
        <end position="85"/>
    </location>
</feature>
<dbReference type="AlphaFoldDB" id="A0A917VLG4"/>
<evidence type="ECO:0000256" key="1">
    <source>
        <dbReference type="SAM" id="MobiDB-lite"/>
    </source>
</evidence>
<proteinExistence type="predicted"/>
<reference evidence="3" key="2">
    <citation type="submission" date="2020-09" db="EMBL/GenBank/DDBJ databases">
        <authorList>
            <person name="Sun Q."/>
            <person name="Ohkuma M."/>
        </authorList>
    </citation>
    <scope>NUCLEOTIDE SEQUENCE</scope>
    <source>
        <strain evidence="3">JCM 13064</strain>
    </source>
</reference>
<dbReference type="EMBL" id="BMNT01000024">
    <property type="protein sequence ID" value="GGK97257.1"/>
    <property type="molecule type" value="Genomic_DNA"/>
</dbReference>
<gene>
    <name evidence="3" type="ORF">GCM10007964_44390</name>
</gene>
<organism evidence="3 4">
    <name type="scientific">Sphaerisporangium melleum</name>
    <dbReference type="NCBI Taxonomy" id="321316"/>
    <lineage>
        <taxon>Bacteria</taxon>
        <taxon>Bacillati</taxon>
        <taxon>Actinomycetota</taxon>
        <taxon>Actinomycetes</taxon>
        <taxon>Streptosporangiales</taxon>
        <taxon>Streptosporangiaceae</taxon>
        <taxon>Sphaerisporangium</taxon>
    </lineage>
</organism>
<reference evidence="3" key="1">
    <citation type="journal article" date="2014" name="Int. J. Syst. Evol. Microbiol.">
        <title>Complete genome sequence of Corynebacterium casei LMG S-19264T (=DSM 44701T), isolated from a smear-ripened cheese.</title>
        <authorList>
            <consortium name="US DOE Joint Genome Institute (JGI-PGF)"/>
            <person name="Walter F."/>
            <person name="Albersmeier A."/>
            <person name="Kalinowski J."/>
            <person name="Ruckert C."/>
        </authorList>
    </citation>
    <scope>NUCLEOTIDE SEQUENCE</scope>
    <source>
        <strain evidence="3">JCM 13064</strain>
    </source>
</reference>
<dbReference type="Pfam" id="PF19999">
    <property type="entry name" value="fvmX3"/>
    <property type="match status" value="1"/>
</dbReference>
<protein>
    <recommendedName>
        <fullName evidence="2">FtsH ternary system domain-containing protein</fullName>
    </recommendedName>
</protein>
<keyword evidence="4" id="KW-1185">Reference proteome</keyword>
<evidence type="ECO:0000313" key="3">
    <source>
        <dbReference type="EMBL" id="GGK97257.1"/>
    </source>
</evidence>
<dbReference type="RefSeq" id="WP_189164938.1">
    <property type="nucleotide sequence ID" value="NZ_BMNT01000024.1"/>
</dbReference>
<dbReference type="Proteomes" id="UP000645217">
    <property type="component" value="Unassembled WGS sequence"/>
</dbReference>
<feature type="region of interest" description="Disordered" evidence="1">
    <location>
        <begin position="55"/>
        <end position="85"/>
    </location>
</feature>
<dbReference type="InterPro" id="IPR045481">
    <property type="entry name" value="fvmX3"/>
</dbReference>
<evidence type="ECO:0000259" key="2">
    <source>
        <dbReference type="Pfam" id="PF19999"/>
    </source>
</evidence>